<evidence type="ECO:0000256" key="1">
    <source>
        <dbReference type="SAM" id="MobiDB-lite"/>
    </source>
</evidence>
<protein>
    <submittedName>
        <fullName evidence="2">Uncharacterized protein</fullName>
    </submittedName>
</protein>
<evidence type="ECO:0000313" key="2">
    <source>
        <dbReference type="EMBL" id="KAG1783571.1"/>
    </source>
</evidence>
<feature type="region of interest" description="Disordered" evidence="1">
    <location>
        <begin position="168"/>
        <end position="212"/>
    </location>
</feature>
<organism evidence="2 3">
    <name type="scientific">Suillus placidus</name>
    <dbReference type="NCBI Taxonomy" id="48579"/>
    <lineage>
        <taxon>Eukaryota</taxon>
        <taxon>Fungi</taxon>
        <taxon>Dikarya</taxon>
        <taxon>Basidiomycota</taxon>
        <taxon>Agaricomycotina</taxon>
        <taxon>Agaricomycetes</taxon>
        <taxon>Agaricomycetidae</taxon>
        <taxon>Boletales</taxon>
        <taxon>Suillineae</taxon>
        <taxon>Suillaceae</taxon>
        <taxon>Suillus</taxon>
    </lineage>
</organism>
<reference evidence="2" key="1">
    <citation type="journal article" date="2020" name="New Phytol.">
        <title>Comparative genomics reveals dynamic genome evolution in host specialist ectomycorrhizal fungi.</title>
        <authorList>
            <person name="Lofgren L.A."/>
            <person name="Nguyen N.H."/>
            <person name="Vilgalys R."/>
            <person name="Ruytinx J."/>
            <person name="Liao H.L."/>
            <person name="Branco S."/>
            <person name="Kuo A."/>
            <person name="LaButti K."/>
            <person name="Lipzen A."/>
            <person name="Andreopoulos W."/>
            <person name="Pangilinan J."/>
            <person name="Riley R."/>
            <person name="Hundley H."/>
            <person name="Na H."/>
            <person name="Barry K."/>
            <person name="Grigoriev I.V."/>
            <person name="Stajich J.E."/>
            <person name="Kennedy P.G."/>
        </authorList>
    </citation>
    <scope>NUCLEOTIDE SEQUENCE</scope>
    <source>
        <strain evidence="2">DOB743</strain>
    </source>
</reference>
<proteinExistence type="predicted"/>
<feature type="region of interest" description="Disordered" evidence="1">
    <location>
        <begin position="82"/>
        <end position="140"/>
    </location>
</feature>
<evidence type="ECO:0000313" key="3">
    <source>
        <dbReference type="Proteomes" id="UP000714275"/>
    </source>
</evidence>
<dbReference type="OrthoDB" id="2756873at2759"/>
<name>A0A9P7D9K0_9AGAM</name>
<dbReference type="AlphaFoldDB" id="A0A9P7D9K0"/>
<dbReference type="Proteomes" id="UP000714275">
    <property type="component" value="Unassembled WGS sequence"/>
</dbReference>
<keyword evidence="3" id="KW-1185">Reference proteome</keyword>
<accession>A0A9P7D9K0</accession>
<gene>
    <name evidence="2" type="ORF">EV702DRAFT_4470</name>
</gene>
<sequence length="285" mass="31335">MNNVPSHHFAHTSKHLILATCPGTPNMDEATLRKLTRVKLQKLAKENKIKANMKSETIIQELLKLYKVVPLHQDEGIKELPKKRLRTSIEDQPPSGPLRRASEEIPPVAGPSTQLMDMPLDTSLDHPSTQEGPQKSVLSAEKSAPITVARNVADVASANSAGVLQEPSPVLESHTGHPAAGDDTSDADSYLSYASQHGSPLSSRSGTPPLAKPQMLNRAVGIMNQITSDDQRALGQIAALRKRAKMLREQAKNVRDVVRAEQGRRKRLEAYFTSWRENSPTWSKE</sequence>
<comment type="caution">
    <text evidence="2">The sequence shown here is derived from an EMBL/GenBank/DDBJ whole genome shotgun (WGS) entry which is preliminary data.</text>
</comment>
<feature type="compositionally biased region" description="Polar residues" evidence="1">
    <location>
        <begin position="125"/>
        <end position="137"/>
    </location>
</feature>
<feature type="compositionally biased region" description="Polar residues" evidence="1">
    <location>
        <begin position="192"/>
        <end position="206"/>
    </location>
</feature>
<dbReference type="EMBL" id="JABBWD010000001">
    <property type="protein sequence ID" value="KAG1783571.1"/>
    <property type="molecule type" value="Genomic_DNA"/>
</dbReference>